<name>A0A0P0M2F4_PHOVU</name>
<reference evidence="1 2" key="2">
    <citation type="journal article" date="2016" name="Genome Biol. Evol.">
        <title>Extensive mobilome-driven genome diversification in mouse gut-associated Bacteroides vulgatus mpk.</title>
        <authorList>
            <person name="Lange A."/>
            <person name="Beier S."/>
            <person name="Steimle A."/>
            <person name="Autenrieth I.B."/>
            <person name="Huson D.H."/>
            <person name="Frick J.S."/>
        </authorList>
    </citation>
    <scope>NUCLEOTIDE SEQUENCE [LARGE SCALE GENOMIC DNA]</scope>
    <source>
        <strain evidence="2">mpk</strain>
    </source>
</reference>
<gene>
    <name evidence="1" type="ORF">BvMPK_2113</name>
</gene>
<reference evidence="2" key="1">
    <citation type="submission" date="2015-10" db="EMBL/GenBank/DDBJ databases">
        <title>Extensive mobilome-driven genome diversification in gut-associated Bacteroides vulgatus mpk.</title>
        <authorList>
            <person name="Beier S."/>
            <person name="Lange A."/>
            <person name="Huson D.H."/>
            <person name="Frick J.-S."/>
            <person name="Autenrieth I.B."/>
        </authorList>
    </citation>
    <scope>NUCLEOTIDE SEQUENCE [LARGE SCALE GENOMIC DNA]</scope>
    <source>
        <strain evidence="2">mpk</strain>
    </source>
</reference>
<dbReference type="Proteomes" id="UP000061587">
    <property type="component" value="Chromosome"/>
</dbReference>
<evidence type="ECO:0000313" key="2">
    <source>
        <dbReference type="Proteomes" id="UP000061587"/>
    </source>
</evidence>
<evidence type="ECO:0000313" key="1">
    <source>
        <dbReference type="EMBL" id="ALK84713.1"/>
    </source>
</evidence>
<organism evidence="1 2">
    <name type="scientific">Phocaeicola vulgatus</name>
    <name type="common">Bacteroides vulgatus</name>
    <dbReference type="NCBI Taxonomy" id="821"/>
    <lineage>
        <taxon>Bacteria</taxon>
        <taxon>Pseudomonadati</taxon>
        <taxon>Bacteroidota</taxon>
        <taxon>Bacteroidia</taxon>
        <taxon>Bacteroidales</taxon>
        <taxon>Bacteroidaceae</taxon>
        <taxon>Phocaeicola</taxon>
    </lineage>
</organism>
<dbReference type="AlphaFoldDB" id="A0A0P0M2F4"/>
<sequence>MEQEVLARLKKTFPSIQFIVSTHSPMVLSNLKVKDTGNMIYRMQADEDTPNALPNLYGVDYSAAVYDFMGTPYADNEVKEEIEAILRLSRRGKPELVEKRKEELKSMVSEEQYINIISKINSQLAEDKY</sequence>
<protein>
    <submittedName>
        <fullName evidence="1">Antigen PgaA</fullName>
    </submittedName>
</protein>
<proteinExistence type="predicted"/>
<dbReference type="PATRIC" id="fig|821.40.peg.2529"/>
<dbReference type="EMBL" id="CP013020">
    <property type="protein sequence ID" value="ALK84713.1"/>
    <property type="molecule type" value="Genomic_DNA"/>
</dbReference>
<accession>A0A0P0M2F4</accession>